<feature type="compositionally biased region" description="Low complexity" evidence="1">
    <location>
        <begin position="582"/>
        <end position="651"/>
    </location>
</feature>
<feature type="compositionally biased region" description="Basic and acidic residues" evidence="1">
    <location>
        <begin position="652"/>
        <end position="664"/>
    </location>
</feature>
<dbReference type="PaxDb" id="73239-Q7RE88"/>
<dbReference type="KEGG" id="pyo:PY17X_1319900"/>
<dbReference type="InParanoid" id="Q7RE88"/>
<feature type="compositionally biased region" description="Low complexity" evidence="1">
    <location>
        <begin position="666"/>
        <end position="675"/>
    </location>
</feature>
<sequence length="774" mass="92078">MDNLFTINIDPDENICLNDNKNQDEITKRAKYKNEKIDYIDADSFDLISYEINEICKADYLDTIGEINDNQINEYQNIRKKIQKFIFKCFKEDDIVIDFPGISEDAFIEQPNLKNVKITLKKDKIDEVIAYSSREKFKRNKPNELNNRYYCEKNIFDENEIDDTNFIDMLIGNDTSIDKIDSGKENEPNKDMTSQNVQCNEGNNIKENEKITQYNDNLITKTINSSNDCNNETLEKEGNDEKSDVIKYTNNTINENTLEPFKLNNIISEFRKKINNWLIKFPDIDCENFFFHLFFLSELHREKGSMCHNCGSHNMEKCSTVSYKCENNYCFMCDKHIMGYTCHNTRVQYNYFKPNILKSLYDAKIFKYPNNLISCLKCMSNGHYICGSPPYVFAQESYMFRKEFNRKFDYANYVYFKNSRNIWEIKDSFKNMANNNNNNSMIRVPSPNDDNNNCQNQIYTNKNSMKRHNNNDDYNNKNNIVRYIDDNEDSTNDKDEMDNGIYKNKNKKRFKSNRNINISRIKYDSEEYDESEIGNDEYDTGYNKYIHNDNTQLYKRKRGFDNYHHENNNFNSNNKRKKRAYNDNNNNNNNYGDSDWNNENNNNMNGHKNMYRNLYNNNSNNNRYDNKMKNNVYDKNNKNTNYNYNKKNFYNDNKKYDNNKKEKNSGYYNNNEGDNINNNEPLLGFNPLDNYMSRNKKSYAFLNNNYTKTNKNNSSNAFSKNYKKNEYAGSSSYGFANNNKHNNSYKGLYKNGLFKIIVSLSNIYTKIFDAYWSY</sequence>
<accession>Q7RE88</accession>
<keyword evidence="2" id="KW-0371">Homeobox</keyword>
<keyword evidence="3" id="KW-1185">Reference proteome</keyword>
<evidence type="ECO:0000313" key="2">
    <source>
        <dbReference type="EMBL" id="EAA17165.1"/>
    </source>
</evidence>
<dbReference type="STRING" id="73239.Q7RE88"/>
<evidence type="ECO:0000256" key="1">
    <source>
        <dbReference type="SAM" id="MobiDB-lite"/>
    </source>
</evidence>
<dbReference type="FunCoup" id="Q7RE88">
    <property type="interactions" value="687"/>
</dbReference>
<proteinExistence type="predicted"/>
<name>Q7RE88_PLAYO</name>
<protein>
    <submittedName>
        <fullName evidence="2">Homeobox-containing protein</fullName>
    </submittedName>
</protein>
<keyword evidence="2" id="KW-0238">DNA-binding</keyword>
<feature type="region of interest" description="Disordered" evidence="1">
    <location>
        <begin position="562"/>
        <end position="675"/>
    </location>
</feature>
<dbReference type="AlphaFoldDB" id="Q7RE88"/>
<dbReference type="EMBL" id="AABL01001630">
    <property type="protein sequence ID" value="EAA17165.1"/>
    <property type="molecule type" value="Genomic_DNA"/>
</dbReference>
<gene>
    <name evidence="2" type="ORF">PY05178</name>
</gene>
<organism evidence="2 3">
    <name type="scientific">Plasmodium yoelii yoelii</name>
    <dbReference type="NCBI Taxonomy" id="73239"/>
    <lineage>
        <taxon>Eukaryota</taxon>
        <taxon>Sar</taxon>
        <taxon>Alveolata</taxon>
        <taxon>Apicomplexa</taxon>
        <taxon>Aconoidasida</taxon>
        <taxon>Haemosporida</taxon>
        <taxon>Plasmodiidae</taxon>
        <taxon>Plasmodium</taxon>
        <taxon>Plasmodium (Vinckeia)</taxon>
    </lineage>
</organism>
<reference evidence="2 3" key="1">
    <citation type="journal article" date="2002" name="Nature">
        <title>Genome sequence and comparative analysis of the model rodent malaria parasite Plasmodium yoelii yoelii.</title>
        <authorList>
            <person name="Carlton J.M."/>
            <person name="Angiuoli S.V."/>
            <person name="Suh B.B."/>
            <person name="Kooij T.W."/>
            <person name="Pertea M."/>
            <person name="Silva J.C."/>
            <person name="Ermolaeva M.D."/>
            <person name="Allen J.E."/>
            <person name="Selengut J.D."/>
            <person name="Koo H.L."/>
            <person name="Peterson J.D."/>
            <person name="Pop M."/>
            <person name="Kosack D.S."/>
            <person name="Shumway M.F."/>
            <person name="Bidwell S.L."/>
            <person name="Shallom S.J."/>
            <person name="van Aken S.E."/>
            <person name="Riedmuller S.B."/>
            <person name="Feldblyum T.V."/>
            <person name="Cho J.K."/>
            <person name="Quackenbush J."/>
            <person name="Sedegah M."/>
            <person name="Shoaibi A."/>
            <person name="Cummings L.M."/>
            <person name="Florens L."/>
            <person name="Yates J.R."/>
            <person name="Raine J.D."/>
            <person name="Sinden R.E."/>
            <person name="Harris M.A."/>
            <person name="Cunningham D.A."/>
            <person name="Preiser P.R."/>
            <person name="Bergman L.W."/>
            <person name="Vaidya A.B."/>
            <person name="van Lin L.H."/>
            <person name="Janse C.J."/>
            <person name="Waters A.P."/>
            <person name="Smith H.O."/>
            <person name="White O.R."/>
            <person name="Salzberg S.L."/>
            <person name="Venter J.C."/>
            <person name="Fraser C.M."/>
            <person name="Hoffman S.L."/>
            <person name="Gardner M.J."/>
            <person name="Carucci D.J."/>
        </authorList>
    </citation>
    <scope>NUCLEOTIDE SEQUENCE [LARGE SCALE GENOMIC DNA]</scope>
    <source>
        <strain evidence="2 3">17XNL</strain>
    </source>
</reference>
<comment type="caution">
    <text evidence="2">The sequence shown here is derived from an EMBL/GenBank/DDBJ whole genome shotgun (WGS) entry which is preliminary data.</text>
</comment>
<evidence type="ECO:0000313" key="3">
    <source>
        <dbReference type="Proteomes" id="UP000008553"/>
    </source>
</evidence>
<dbReference type="GO" id="GO:0003677">
    <property type="term" value="F:DNA binding"/>
    <property type="evidence" value="ECO:0007669"/>
    <property type="project" value="UniProtKB-KW"/>
</dbReference>
<dbReference type="Proteomes" id="UP000008553">
    <property type="component" value="Unassembled WGS sequence"/>
</dbReference>